<proteinExistence type="inferred from homology"/>
<dbReference type="Pfam" id="PF02776">
    <property type="entry name" value="TPP_enzyme_N"/>
    <property type="match status" value="1"/>
</dbReference>
<dbReference type="CDD" id="cd07035">
    <property type="entry name" value="TPP_PYR_POX_like"/>
    <property type="match status" value="1"/>
</dbReference>
<evidence type="ECO:0000259" key="5">
    <source>
        <dbReference type="Pfam" id="PF02775"/>
    </source>
</evidence>
<dbReference type="SUPFAM" id="SSF52518">
    <property type="entry name" value="Thiamin diphosphate-binding fold (THDP-binding)"/>
    <property type="match status" value="2"/>
</dbReference>
<dbReference type="InterPro" id="IPR045229">
    <property type="entry name" value="TPP_enz"/>
</dbReference>
<feature type="domain" description="Thiamine pyrophosphate enzyme TPP-binding" evidence="5">
    <location>
        <begin position="373"/>
        <end position="514"/>
    </location>
</feature>
<evidence type="ECO:0008006" key="9">
    <source>
        <dbReference type="Google" id="ProtNLM"/>
    </source>
</evidence>
<evidence type="ECO:0000256" key="2">
    <source>
        <dbReference type="ARBA" id="ARBA00023052"/>
    </source>
</evidence>
<feature type="domain" description="Thiamine pyrophosphate enzyme N-terminal TPP-binding" evidence="6">
    <location>
        <begin position="1"/>
        <end position="117"/>
    </location>
</feature>
<dbReference type="PANTHER" id="PTHR18968">
    <property type="entry name" value="THIAMINE PYROPHOSPHATE ENZYMES"/>
    <property type="match status" value="1"/>
</dbReference>
<dbReference type="InterPro" id="IPR000399">
    <property type="entry name" value="TPP-bd_CS"/>
</dbReference>
<dbReference type="Proteomes" id="UP000671399">
    <property type="component" value="Unassembled WGS sequence"/>
</dbReference>
<accession>A0ABS3VCD2</accession>
<dbReference type="InterPro" id="IPR012001">
    <property type="entry name" value="Thiamin_PyroP_enz_TPP-bd_dom"/>
</dbReference>
<comment type="similarity">
    <text evidence="1 3">Belongs to the TPP enzyme family.</text>
</comment>
<dbReference type="Gene3D" id="3.40.50.1220">
    <property type="entry name" value="TPP-binding domain"/>
    <property type="match status" value="1"/>
</dbReference>
<dbReference type="InterPro" id="IPR011766">
    <property type="entry name" value="TPP_enzyme_TPP-bd"/>
</dbReference>
<dbReference type="InterPro" id="IPR029035">
    <property type="entry name" value="DHS-like_NAD/FAD-binding_dom"/>
</dbReference>
<comment type="caution">
    <text evidence="7">The sequence shown here is derived from an EMBL/GenBank/DDBJ whole genome shotgun (WGS) entry which is preliminary data.</text>
</comment>
<dbReference type="CDD" id="cd00568">
    <property type="entry name" value="TPP_enzymes"/>
    <property type="match status" value="1"/>
</dbReference>
<dbReference type="Gene3D" id="3.40.50.970">
    <property type="match status" value="2"/>
</dbReference>
<sequence length="532" mass="57023">MNVGEHLVAKLVEEGVEVVFTVPGEQHDAIFAALADTTIRVVHTRHEQAAALMAYGYARASRRVGVYLVISGPGVLNSLTGLATAYAGDARVLCVATQIPTPVLGRNLGVPHEIPDQLGVLRSLTGWAARVEEPAAITHVLGEAFHRLGHHRPRPVAIEIPTDVLAAEVTAAPPWPASPPPAPPDPRAVEAARAELVAARAPVIFVGSGARGATAEVARLAELLQAPVTTELGGRGVLRDDHELSVSLPVAHRLWPHADVVLAVGTRLLRPQVEWGTEGLRIIRVDLDEEEIHRVSPPAVSLVGDATEVLRALLDGLPPVGRRPQWRAAVEDARHAVDAELDKLAPQVDLVRAMRAALPEDGFFVDEMTQVGYVARLMFPVLRPSTYVLPTYVGALGFGFAAALGVKVAYPDRAVLSISGDGGFLFTATELATAVQHGIGVVAVVFDDGSYANVKRAQRKFLTQTIGTELHNPDFVKLAEAFGAVGVRAHDPQELRAEIEKGLARERVPTVIEVPVGEMANPWPWIRLPRVR</sequence>
<dbReference type="Pfam" id="PF00205">
    <property type="entry name" value="TPP_enzyme_M"/>
    <property type="match status" value="1"/>
</dbReference>
<dbReference type="PANTHER" id="PTHR18968:SF167">
    <property type="entry name" value="ACETOLACTATE SYNTHASE LARGE SUBUNIT ILVB2-RELATED"/>
    <property type="match status" value="1"/>
</dbReference>
<gene>
    <name evidence="7" type="ORF">JQN83_21025</name>
</gene>
<feature type="domain" description="Thiamine pyrophosphate enzyme central" evidence="4">
    <location>
        <begin position="190"/>
        <end position="313"/>
    </location>
</feature>
<name>A0ABS3VCD2_9ACTN</name>
<evidence type="ECO:0000313" key="7">
    <source>
        <dbReference type="EMBL" id="MBO4163276.1"/>
    </source>
</evidence>
<dbReference type="InterPro" id="IPR029061">
    <property type="entry name" value="THDP-binding"/>
</dbReference>
<dbReference type="NCBIfam" id="NF006122">
    <property type="entry name" value="PRK08266.1"/>
    <property type="match status" value="1"/>
</dbReference>
<dbReference type="EMBL" id="JAGFWR010000013">
    <property type="protein sequence ID" value="MBO4163276.1"/>
    <property type="molecule type" value="Genomic_DNA"/>
</dbReference>
<dbReference type="InterPro" id="IPR012000">
    <property type="entry name" value="Thiamin_PyroP_enz_cen_dom"/>
</dbReference>
<evidence type="ECO:0000256" key="3">
    <source>
        <dbReference type="RuleBase" id="RU362132"/>
    </source>
</evidence>
<dbReference type="RefSeq" id="WP_208568854.1">
    <property type="nucleotide sequence ID" value="NZ_JAGFWR010000013.1"/>
</dbReference>
<dbReference type="Pfam" id="PF02775">
    <property type="entry name" value="TPP_enzyme_C"/>
    <property type="match status" value="1"/>
</dbReference>
<protein>
    <recommendedName>
        <fullName evidence="9">Acetolactate synthase</fullName>
    </recommendedName>
</protein>
<keyword evidence="8" id="KW-1185">Reference proteome</keyword>
<dbReference type="PROSITE" id="PS00187">
    <property type="entry name" value="TPP_ENZYMES"/>
    <property type="match status" value="1"/>
</dbReference>
<dbReference type="SUPFAM" id="SSF52467">
    <property type="entry name" value="DHS-like NAD/FAD-binding domain"/>
    <property type="match status" value="1"/>
</dbReference>
<organism evidence="7 8">
    <name type="scientific">Micromonospora antibiotica</name>
    <dbReference type="NCBI Taxonomy" id="2807623"/>
    <lineage>
        <taxon>Bacteria</taxon>
        <taxon>Bacillati</taxon>
        <taxon>Actinomycetota</taxon>
        <taxon>Actinomycetes</taxon>
        <taxon>Micromonosporales</taxon>
        <taxon>Micromonosporaceae</taxon>
        <taxon>Micromonospora</taxon>
    </lineage>
</organism>
<keyword evidence="2 3" id="KW-0786">Thiamine pyrophosphate</keyword>
<evidence type="ECO:0000256" key="1">
    <source>
        <dbReference type="ARBA" id="ARBA00007812"/>
    </source>
</evidence>
<evidence type="ECO:0000259" key="6">
    <source>
        <dbReference type="Pfam" id="PF02776"/>
    </source>
</evidence>
<reference evidence="7 8" key="1">
    <citation type="submission" date="2021-03" db="EMBL/GenBank/DDBJ databases">
        <authorList>
            <person name="Lee D.-H."/>
        </authorList>
    </citation>
    <scope>NUCLEOTIDE SEQUENCE [LARGE SCALE GENOMIC DNA]</scope>
    <source>
        <strain evidence="7 8">MMS20-R2-23</strain>
    </source>
</reference>
<evidence type="ECO:0000313" key="8">
    <source>
        <dbReference type="Proteomes" id="UP000671399"/>
    </source>
</evidence>
<evidence type="ECO:0000259" key="4">
    <source>
        <dbReference type="Pfam" id="PF00205"/>
    </source>
</evidence>